<dbReference type="SMART" id="SM00220">
    <property type="entry name" value="S_TKc"/>
    <property type="match status" value="1"/>
</dbReference>
<sequence>MSIKTKEKVGPYRILRRLGEGGMGVVDLGEDPITGQRVAIKHVTVDAGPILDGLRREVRLIAEIDHAHVVRILEHELWDENPWYAMEFVGSESLRHRLTRGPGKALTESDPTRIFGHLSTNNSDELDTEMIVEELPTLLVPETEIVELPSTNVPPPEVWSQRLKAVTDICSALSELHAHGIVHRDLKPENILFRPTGEAVLVDFGISMLSSGSLGREKLTRSLRASGTPAYLSPEQAMSRPVDARSDLYSLGCIMFEMVTGRVPFDDPIVLKVLQHHAFSAPPSARALNPSVPAALDELITQLLQKSPQDRLGYAIDVDDRLRKILKLPAPNYPAPHYIYTPAFVGRDDEYNELLERIQRFVDGHPLGIKITGEGGIGKTRLVHEVVQALGQSVHFHFGNGDKNGQISFGALIPIWRTLMSENPNRALAIMHRQVEWWDSVVDGTRVVGWEDLQRVRGNFAEVIDRGSPQIFVLDDAHELDPWSATLVESLITDPIAGLGIILLVRDTETIRAPIACDDEIHLERLSRANIKEIIASMTGVSTIDDIYVDFAMSQCDGNPFFLAEIARVAMQENVLRRDAAGRWHVASDRLLTFGDNLTTSNRVEALLESQLAPLSAELLDALQWCACIGSVFEPSLLRDLLETFDPIQELLEKSILTWHDTRLRFRHLKLADATYKTLSDEEKERKHRAIGELLEARSKRTDTSPFALAHHLEMGGLKERAAPYHYLACMQAIRSGSNIESYNHFCRWIICTEATDEEFWNKVLDYLGQHFSDRSHFFERISDDLTAKAEAYGDPSILAKVLSYATRHEDDLEKQTKLLVLAYAAALESQDPRAHAFVLRAERAVANTARDMAHWENAVLQLIDFAKAHGLVEDHAEALIELSLYRSEQGKFREARSLLDDLDDETLRRSPRSYREYLSAFAVLAGDIGNTKEAIEAFEKLVAELRRDGDNRALCTTLWNLANQYHRADRNQEAHDNLREVETITGFSPFFDIRAYCAMLQARVEFMLGNLQRADNYYLRAEQAFDHPALGPNRYRSFLNLQRAEFFRRTGKLDEAVERLPELTQTDPYLDAMVWVERGFLNLARGQSANRELKSSRVIIDAHGFGPDSEPGRRIQALQRASQSGARELWFGERADELPKSLTSRVL</sequence>
<accession>A0A5B8XVY3</accession>
<evidence type="ECO:0000313" key="7">
    <source>
        <dbReference type="Proteomes" id="UP000321595"/>
    </source>
</evidence>
<reference evidence="6 7" key="1">
    <citation type="submission" date="2019-08" db="EMBL/GenBank/DDBJ databases">
        <authorList>
            <person name="Liang Q."/>
        </authorList>
    </citation>
    <scope>NUCLEOTIDE SEQUENCE [LARGE SCALE GENOMIC DNA]</scope>
    <source>
        <strain evidence="6 7">V1718</strain>
    </source>
</reference>
<dbReference type="PANTHER" id="PTHR43289:SF6">
    <property type="entry name" value="SERINE_THREONINE-PROTEIN KINASE NEKL-3"/>
    <property type="match status" value="1"/>
</dbReference>
<keyword evidence="7" id="KW-1185">Reference proteome</keyword>
<dbReference type="RefSeq" id="WP_146960535.1">
    <property type="nucleotide sequence ID" value="NZ_CP042467.1"/>
</dbReference>
<keyword evidence="3 6" id="KW-0418">Kinase</keyword>
<gene>
    <name evidence="6" type="ORF">FRD01_13695</name>
</gene>
<dbReference type="Proteomes" id="UP000321595">
    <property type="component" value="Chromosome"/>
</dbReference>
<dbReference type="Pfam" id="PF13191">
    <property type="entry name" value="AAA_16"/>
    <property type="match status" value="1"/>
</dbReference>
<evidence type="ECO:0000256" key="1">
    <source>
        <dbReference type="ARBA" id="ARBA00022679"/>
    </source>
</evidence>
<dbReference type="Gene3D" id="1.10.510.10">
    <property type="entry name" value="Transferase(Phosphotransferase) domain 1"/>
    <property type="match status" value="2"/>
</dbReference>
<feature type="domain" description="Protein kinase" evidence="5">
    <location>
        <begin position="12"/>
        <end position="326"/>
    </location>
</feature>
<evidence type="ECO:0000259" key="5">
    <source>
        <dbReference type="PROSITE" id="PS50011"/>
    </source>
</evidence>
<dbReference type="GO" id="GO:0004674">
    <property type="term" value="F:protein serine/threonine kinase activity"/>
    <property type="evidence" value="ECO:0007669"/>
    <property type="project" value="TreeGrafter"/>
</dbReference>
<evidence type="ECO:0000256" key="3">
    <source>
        <dbReference type="ARBA" id="ARBA00022777"/>
    </source>
</evidence>
<dbReference type="SUPFAM" id="SSF52540">
    <property type="entry name" value="P-loop containing nucleoside triphosphate hydrolases"/>
    <property type="match status" value="1"/>
</dbReference>
<evidence type="ECO:0000313" key="6">
    <source>
        <dbReference type="EMBL" id="QED28263.1"/>
    </source>
</evidence>
<dbReference type="SUPFAM" id="SSF48452">
    <property type="entry name" value="TPR-like"/>
    <property type="match status" value="1"/>
</dbReference>
<dbReference type="EMBL" id="CP042467">
    <property type="protein sequence ID" value="QED28263.1"/>
    <property type="molecule type" value="Genomic_DNA"/>
</dbReference>
<dbReference type="InterPro" id="IPR041664">
    <property type="entry name" value="AAA_16"/>
</dbReference>
<dbReference type="InterPro" id="IPR011009">
    <property type="entry name" value="Kinase-like_dom_sf"/>
</dbReference>
<name>A0A5B8XVY3_9DELT</name>
<dbReference type="Pfam" id="PF00069">
    <property type="entry name" value="Pkinase"/>
    <property type="match status" value="2"/>
</dbReference>
<keyword evidence="4" id="KW-0067">ATP-binding</keyword>
<dbReference type="PROSITE" id="PS50011">
    <property type="entry name" value="PROTEIN_KINASE_DOM"/>
    <property type="match status" value="1"/>
</dbReference>
<dbReference type="CDD" id="cd14014">
    <property type="entry name" value="STKc_PknB_like"/>
    <property type="match status" value="1"/>
</dbReference>
<dbReference type="GO" id="GO:0005524">
    <property type="term" value="F:ATP binding"/>
    <property type="evidence" value="ECO:0007669"/>
    <property type="project" value="UniProtKB-KW"/>
</dbReference>
<dbReference type="PANTHER" id="PTHR43289">
    <property type="entry name" value="MITOGEN-ACTIVATED PROTEIN KINASE KINASE KINASE 20-RELATED"/>
    <property type="match status" value="1"/>
</dbReference>
<dbReference type="KEGG" id="bbae:FRD01_13695"/>
<protein>
    <submittedName>
        <fullName evidence="6">Protein kinase</fullName>
    </submittedName>
</protein>
<proteinExistence type="predicted"/>
<dbReference type="Gene3D" id="1.25.40.10">
    <property type="entry name" value="Tetratricopeptide repeat domain"/>
    <property type="match status" value="1"/>
</dbReference>
<dbReference type="SUPFAM" id="SSF56112">
    <property type="entry name" value="Protein kinase-like (PK-like)"/>
    <property type="match status" value="1"/>
</dbReference>
<keyword evidence="2" id="KW-0547">Nucleotide-binding</keyword>
<organism evidence="6 7">
    <name type="scientific">Microvenator marinus</name>
    <dbReference type="NCBI Taxonomy" id="2600177"/>
    <lineage>
        <taxon>Bacteria</taxon>
        <taxon>Deltaproteobacteria</taxon>
        <taxon>Bradymonadales</taxon>
        <taxon>Microvenatoraceae</taxon>
        <taxon>Microvenator</taxon>
    </lineage>
</organism>
<evidence type="ECO:0000256" key="4">
    <source>
        <dbReference type="ARBA" id="ARBA00022840"/>
    </source>
</evidence>
<dbReference type="PROSITE" id="PS00108">
    <property type="entry name" value="PROTEIN_KINASE_ST"/>
    <property type="match status" value="1"/>
</dbReference>
<evidence type="ECO:0000256" key="2">
    <source>
        <dbReference type="ARBA" id="ARBA00022741"/>
    </source>
</evidence>
<dbReference type="OrthoDB" id="5477601at2"/>
<dbReference type="InterPro" id="IPR000719">
    <property type="entry name" value="Prot_kinase_dom"/>
</dbReference>
<dbReference type="InterPro" id="IPR008271">
    <property type="entry name" value="Ser/Thr_kinase_AS"/>
</dbReference>
<dbReference type="AlphaFoldDB" id="A0A5B8XVY3"/>
<dbReference type="Gene3D" id="3.40.50.300">
    <property type="entry name" value="P-loop containing nucleotide triphosphate hydrolases"/>
    <property type="match status" value="1"/>
</dbReference>
<dbReference type="InterPro" id="IPR011990">
    <property type="entry name" value="TPR-like_helical_dom_sf"/>
</dbReference>
<dbReference type="InterPro" id="IPR027417">
    <property type="entry name" value="P-loop_NTPase"/>
</dbReference>
<keyword evidence="1" id="KW-0808">Transferase</keyword>